<comment type="caution">
    <text evidence="1">The sequence shown here is derived from an EMBL/GenBank/DDBJ whole genome shotgun (WGS) entry which is preliminary data.</text>
</comment>
<accession>A0A0F9EC90</accession>
<reference evidence="1" key="1">
    <citation type="journal article" date="2015" name="Nature">
        <title>Complex archaea that bridge the gap between prokaryotes and eukaryotes.</title>
        <authorList>
            <person name="Spang A."/>
            <person name="Saw J.H."/>
            <person name="Jorgensen S.L."/>
            <person name="Zaremba-Niedzwiedzka K."/>
            <person name="Martijn J."/>
            <person name="Lind A.E."/>
            <person name="van Eijk R."/>
            <person name="Schleper C."/>
            <person name="Guy L."/>
            <person name="Ettema T.J."/>
        </authorList>
    </citation>
    <scope>NUCLEOTIDE SEQUENCE</scope>
</reference>
<dbReference type="EMBL" id="LAZR01028037">
    <property type="protein sequence ID" value="KKL63821.1"/>
    <property type="molecule type" value="Genomic_DNA"/>
</dbReference>
<evidence type="ECO:0000313" key="1">
    <source>
        <dbReference type="EMBL" id="KKL63821.1"/>
    </source>
</evidence>
<protein>
    <submittedName>
        <fullName evidence="1">Uncharacterized protein</fullName>
    </submittedName>
</protein>
<name>A0A0F9EC90_9ZZZZ</name>
<organism evidence="1">
    <name type="scientific">marine sediment metagenome</name>
    <dbReference type="NCBI Taxonomy" id="412755"/>
    <lineage>
        <taxon>unclassified sequences</taxon>
        <taxon>metagenomes</taxon>
        <taxon>ecological metagenomes</taxon>
    </lineage>
</organism>
<gene>
    <name evidence="1" type="ORF">LCGC14_2171260</name>
</gene>
<dbReference type="AlphaFoldDB" id="A0A0F9EC90"/>
<sequence>MLLWALAGLAVGFVVCNVIDILRGNLSLKKTPDYSKKK</sequence>
<proteinExistence type="predicted"/>